<evidence type="ECO:0000313" key="3">
    <source>
        <dbReference type="Proteomes" id="UP000244066"/>
    </source>
</evidence>
<protein>
    <recommendedName>
        <fullName evidence="1">PurE domain-containing protein</fullName>
    </recommendedName>
</protein>
<dbReference type="SMART" id="SM01001">
    <property type="entry name" value="AIRC"/>
    <property type="match status" value="1"/>
</dbReference>
<dbReference type="GO" id="GO:0006189">
    <property type="term" value="P:'de novo' IMP biosynthetic process"/>
    <property type="evidence" value="ECO:0007669"/>
    <property type="project" value="InterPro"/>
</dbReference>
<comment type="caution">
    <text evidence="2">The sequence shown here is derived from an EMBL/GenBank/DDBJ whole genome shotgun (WGS) entry which is preliminary data.</text>
</comment>
<accession>A0A2R7Y9H1</accession>
<dbReference type="Gene3D" id="3.40.50.1970">
    <property type="match status" value="1"/>
</dbReference>
<dbReference type="SUPFAM" id="SSF52255">
    <property type="entry name" value="N5-CAIR mutase (phosphoribosylaminoimidazole carboxylase, PurE)"/>
    <property type="match status" value="1"/>
</dbReference>
<organism evidence="2 3">
    <name type="scientific">Candidatus Terraquivivens tikiterensis</name>
    <dbReference type="NCBI Taxonomy" id="1980982"/>
    <lineage>
        <taxon>Archaea</taxon>
        <taxon>Nitrososphaerota</taxon>
        <taxon>Candidatus Wolframiiraptoraceae</taxon>
        <taxon>Candidatus Terraquivivens</taxon>
    </lineage>
</organism>
<dbReference type="NCBIfam" id="NF033503">
    <property type="entry name" value="LarB"/>
    <property type="match status" value="1"/>
</dbReference>
<dbReference type="InterPro" id="IPR039476">
    <property type="entry name" value="P2CMN_synthase_LarB"/>
</dbReference>
<dbReference type="PANTHER" id="PTHR43064:SF1">
    <property type="entry name" value="SLL1489 PROTEIN"/>
    <property type="match status" value="1"/>
</dbReference>
<dbReference type="AlphaFoldDB" id="A0A2R7Y9H1"/>
<evidence type="ECO:0000259" key="1">
    <source>
        <dbReference type="SMART" id="SM01001"/>
    </source>
</evidence>
<dbReference type="PANTHER" id="PTHR43064">
    <property type="entry name" value="PHOSPHORIBOSYLAMINOIMIDAZOLE CARBOXYLASE-RELATED"/>
    <property type="match status" value="1"/>
</dbReference>
<proteinExistence type="predicted"/>
<name>A0A2R7Y9H1_9ARCH</name>
<dbReference type="Proteomes" id="UP000244066">
    <property type="component" value="Unassembled WGS sequence"/>
</dbReference>
<reference evidence="2 3" key="1">
    <citation type="submission" date="2017-04" db="EMBL/GenBank/DDBJ databases">
        <title>Draft Aigarchaeota genome from a New Zealand hot spring.</title>
        <authorList>
            <person name="Reysenbach A.-L."/>
            <person name="Donaho J.A."/>
            <person name="Gerhart J."/>
            <person name="Kelley J.F."/>
            <person name="Kouba K."/>
            <person name="Podar M."/>
            <person name="Stott M."/>
        </authorList>
    </citation>
    <scope>NUCLEOTIDE SEQUENCE [LARGE SCALE GENOMIC DNA]</scope>
    <source>
        <strain evidence="2">NZ13_MG1</strain>
    </source>
</reference>
<sequence length="259" mass="27894">MNLREVLSKVSKGQLSVEEAERLIKLLAIQEVSGFAKLDVGRELRRGIPELVLAEGKTDEQLLEILHAFLKEAGRVIVTRLQEERYRRIIMRLPGDCELQYNELAKLLVVRRKGFLRPSTGGRVGILTAGTHDIPIAEEARVVAEEMGCAVKAFYDVGAAGLHRLFEPLRALLEWDADVLVVVAGREGALPTVVGSLIDLPIVAVPTSSGYGYGGKGKTALMAMLQSCSLGIGVVNIDGGVPAGVLSAMIANRAAKFRA</sequence>
<dbReference type="GO" id="GO:0016787">
    <property type="term" value="F:hydrolase activity"/>
    <property type="evidence" value="ECO:0007669"/>
    <property type="project" value="InterPro"/>
</dbReference>
<dbReference type="EMBL" id="NDWU01000003">
    <property type="protein sequence ID" value="PUA34136.1"/>
    <property type="molecule type" value="Genomic_DNA"/>
</dbReference>
<gene>
    <name evidence="2" type="ORF">B9J98_01795</name>
</gene>
<dbReference type="Pfam" id="PF00731">
    <property type="entry name" value="AIRC"/>
    <property type="match status" value="1"/>
</dbReference>
<feature type="domain" description="PurE" evidence="1">
    <location>
        <begin position="122"/>
        <end position="256"/>
    </location>
</feature>
<dbReference type="InterPro" id="IPR000031">
    <property type="entry name" value="PurE_dom"/>
</dbReference>
<evidence type="ECO:0000313" key="2">
    <source>
        <dbReference type="EMBL" id="PUA34136.1"/>
    </source>
</evidence>